<keyword evidence="3" id="KW-1185">Reference proteome</keyword>
<dbReference type="InterPro" id="IPR011050">
    <property type="entry name" value="Pectin_lyase_fold/virulence"/>
</dbReference>
<proteinExistence type="predicted"/>
<feature type="region of interest" description="Disordered" evidence="1">
    <location>
        <begin position="1"/>
        <end position="31"/>
    </location>
</feature>
<dbReference type="EMBL" id="LR877148">
    <property type="protein sequence ID" value="CAD2215037.1"/>
    <property type="molecule type" value="Genomic_DNA"/>
</dbReference>
<dbReference type="VEuPathDB" id="TriTrypDB:ADEAN_000249000"/>
<feature type="compositionally biased region" description="Acidic residues" evidence="1">
    <location>
        <begin position="9"/>
        <end position="31"/>
    </location>
</feature>
<gene>
    <name evidence="2" type="ORF">ADEAN_000249000</name>
</gene>
<feature type="region of interest" description="Disordered" evidence="1">
    <location>
        <begin position="208"/>
        <end position="238"/>
    </location>
</feature>
<accession>A0A7G2C8A5</accession>
<dbReference type="SUPFAM" id="SSF51126">
    <property type="entry name" value="Pectin lyase-like"/>
    <property type="match status" value="1"/>
</dbReference>
<evidence type="ECO:0000256" key="1">
    <source>
        <dbReference type="SAM" id="MobiDB-lite"/>
    </source>
</evidence>
<evidence type="ECO:0000313" key="3">
    <source>
        <dbReference type="Proteomes" id="UP000515908"/>
    </source>
</evidence>
<protein>
    <submittedName>
        <fullName evidence="2">Uncharacterized protein</fullName>
    </submittedName>
</protein>
<sequence length="579" mass="63569">MPAEYPKPEEEEEEEEEEDEENVEEEEEDWNELVPLEEIDEMEDGPSTHFIGGFSVCNRLDEVLNTIQYRQDRVLIFPGLYTQEKEVVLEESRLCSTHIQSVPFSTGKRAGFPSPRNEKAVQKDGKHVGPWFAYVASMAYNEEENKGNAVLTKENTSFSSQVYGKTVTPTQFDPSLFPIITAKIVFRYTYEKAARDADPVKYTVLKEFVPEKDDEDGSGEEKEQAGNDDEEDESARPPVKRETVFLEGLCVTGGVVCEPLSRGSVSHCILGNPCTTSDDPAVQPPTAVPTTLTAHPLCENVISRCLIYGGSSHAVYAFPDSTMVLRGSIVDGAVPSHVLRRFRESQRASRHLTTGIAFLEHRARQRQAAEQFLKTNPDGATGTDDLNKMANFVVPSETFCQVGIYCDNSALTVKDCMVSNVKIAILLHDTCKGTVVSSCDVRCVEQVGLYIHGVGGCASVARTNFLASGRECVLVLGPTPQELQAHAASAEKEKAAEEDVEEGGKVVLSQHPTISRCTIRGKVRLQGDVRCGAISDNLIHVPKDAKHNVSDVFLHALSQEGASPENVSWAVKGFQITPV</sequence>
<evidence type="ECO:0000313" key="2">
    <source>
        <dbReference type="EMBL" id="CAD2215037.1"/>
    </source>
</evidence>
<name>A0A7G2C8A5_9TRYP</name>
<dbReference type="AlphaFoldDB" id="A0A7G2C8A5"/>
<reference evidence="2 3" key="1">
    <citation type="submission" date="2020-08" db="EMBL/GenBank/DDBJ databases">
        <authorList>
            <person name="Newling K."/>
            <person name="Davey J."/>
            <person name="Forrester S."/>
        </authorList>
    </citation>
    <scope>NUCLEOTIDE SEQUENCE [LARGE SCALE GENOMIC DNA]</scope>
    <source>
        <strain evidence="3">Crithidia deanei Carvalho (ATCC PRA-265)</strain>
    </source>
</reference>
<organism evidence="2 3">
    <name type="scientific">Angomonas deanei</name>
    <dbReference type="NCBI Taxonomy" id="59799"/>
    <lineage>
        <taxon>Eukaryota</taxon>
        <taxon>Discoba</taxon>
        <taxon>Euglenozoa</taxon>
        <taxon>Kinetoplastea</taxon>
        <taxon>Metakinetoplastina</taxon>
        <taxon>Trypanosomatida</taxon>
        <taxon>Trypanosomatidae</taxon>
        <taxon>Strigomonadinae</taxon>
        <taxon>Angomonas</taxon>
    </lineage>
</organism>
<dbReference type="Proteomes" id="UP000515908">
    <property type="component" value="Chromosome 04"/>
</dbReference>